<organism evidence="1 2">
    <name type="scientific">Acaulospora colombiana</name>
    <dbReference type="NCBI Taxonomy" id="27376"/>
    <lineage>
        <taxon>Eukaryota</taxon>
        <taxon>Fungi</taxon>
        <taxon>Fungi incertae sedis</taxon>
        <taxon>Mucoromycota</taxon>
        <taxon>Glomeromycotina</taxon>
        <taxon>Glomeromycetes</taxon>
        <taxon>Diversisporales</taxon>
        <taxon>Acaulosporaceae</taxon>
        <taxon>Acaulospora</taxon>
    </lineage>
</organism>
<evidence type="ECO:0000313" key="2">
    <source>
        <dbReference type="Proteomes" id="UP000789525"/>
    </source>
</evidence>
<comment type="caution">
    <text evidence="1">The sequence shown here is derived from an EMBL/GenBank/DDBJ whole genome shotgun (WGS) entry which is preliminary data.</text>
</comment>
<name>A0ACA9NAB7_9GLOM</name>
<evidence type="ECO:0000313" key="1">
    <source>
        <dbReference type="EMBL" id="CAG8628951.1"/>
    </source>
</evidence>
<protein>
    <submittedName>
        <fullName evidence="1">17042_t:CDS:1</fullName>
    </submittedName>
</protein>
<feature type="non-terminal residue" evidence="1">
    <location>
        <position position="1"/>
    </location>
</feature>
<gene>
    <name evidence="1" type="ORF">ACOLOM_LOCUS7573</name>
</gene>
<keyword evidence="2" id="KW-1185">Reference proteome</keyword>
<dbReference type="Proteomes" id="UP000789525">
    <property type="component" value="Unassembled WGS sequence"/>
</dbReference>
<accession>A0ACA9NAB7</accession>
<dbReference type="EMBL" id="CAJVPT010017777">
    <property type="protein sequence ID" value="CAG8628951.1"/>
    <property type="molecule type" value="Genomic_DNA"/>
</dbReference>
<sequence length="61" mass="6997">KFQQAIEAAISKHEITPRTTNNQWNFFKDTILKATKNSVKRSNTIADLPITRPHPHQSPTK</sequence>
<reference evidence="1" key="1">
    <citation type="submission" date="2021-06" db="EMBL/GenBank/DDBJ databases">
        <authorList>
            <person name="Kallberg Y."/>
            <person name="Tangrot J."/>
            <person name="Rosling A."/>
        </authorList>
    </citation>
    <scope>NUCLEOTIDE SEQUENCE</scope>
    <source>
        <strain evidence="1">CL356</strain>
    </source>
</reference>
<proteinExistence type="predicted"/>